<dbReference type="InterPro" id="IPR034660">
    <property type="entry name" value="DinB/YfiT-like"/>
</dbReference>
<proteinExistence type="predicted"/>
<gene>
    <name evidence="2" type="ORF">ERS852407_04319</name>
</gene>
<dbReference type="AlphaFoldDB" id="A0A174IPD8"/>
<dbReference type="InterPro" id="IPR024775">
    <property type="entry name" value="DinB-like"/>
</dbReference>
<evidence type="ECO:0000259" key="1">
    <source>
        <dbReference type="Pfam" id="PF12867"/>
    </source>
</evidence>
<organism evidence="2 3">
    <name type="scientific">Hungatella hathewayi</name>
    <dbReference type="NCBI Taxonomy" id="154046"/>
    <lineage>
        <taxon>Bacteria</taxon>
        <taxon>Bacillati</taxon>
        <taxon>Bacillota</taxon>
        <taxon>Clostridia</taxon>
        <taxon>Lachnospirales</taxon>
        <taxon>Lachnospiraceae</taxon>
        <taxon>Hungatella</taxon>
    </lineage>
</organism>
<dbReference type="Gene3D" id="1.20.120.450">
    <property type="entry name" value="dinb family like domain"/>
    <property type="match status" value="1"/>
</dbReference>
<dbReference type="SUPFAM" id="SSF109854">
    <property type="entry name" value="DinB/YfiT-like putative metalloenzymes"/>
    <property type="match status" value="1"/>
</dbReference>
<evidence type="ECO:0000313" key="3">
    <source>
        <dbReference type="Proteomes" id="UP000095651"/>
    </source>
</evidence>
<name>A0A174IPD8_9FIRM</name>
<protein>
    <submittedName>
        <fullName evidence="2">Phage head-tail adaptor</fullName>
    </submittedName>
</protein>
<dbReference type="RefSeq" id="WP_055658260.1">
    <property type="nucleotide sequence ID" value="NZ_CABIXC010000013.1"/>
</dbReference>
<accession>A0A174IPD8</accession>
<dbReference type="EMBL" id="CYZE01000013">
    <property type="protein sequence ID" value="CUO89222.1"/>
    <property type="molecule type" value="Genomic_DNA"/>
</dbReference>
<evidence type="ECO:0000313" key="2">
    <source>
        <dbReference type="EMBL" id="CUO89222.1"/>
    </source>
</evidence>
<dbReference type="Proteomes" id="UP000095651">
    <property type="component" value="Unassembled WGS sequence"/>
</dbReference>
<reference evidence="2 3" key="1">
    <citation type="submission" date="2015-09" db="EMBL/GenBank/DDBJ databases">
        <authorList>
            <consortium name="Pathogen Informatics"/>
        </authorList>
    </citation>
    <scope>NUCLEOTIDE SEQUENCE [LARGE SCALE GENOMIC DNA]</scope>
    <source>
        <strain evidence="2 3">2789STDY5608850</strain>
    </source>
</reference>
<sequence length="233" mass="26315">MSDIAVDYELQADRLRRLLKAKKTFEPAMELALDLHAVTHTGVVSGSSSPTFCDHVLEGLAEEDYSVMPTEKDETIAWHLWHIARIEDLVSNLLIARQSQIFDDDWMDRMNVTVKDTGNVMSDSEIISFSRHVNKQELINYRNAVGCQTCAVIKSLTPSDLKRKPESEYLDRLVSEGGLLDRKGSIWLKDFWGSYTVTGLLLLPLTRHHMMHLPDSAAIKEFIKSGAVPFLKG</sequence>
<feature type="domain" description="DinB-like" evidence="1">
    <location>
        <begin position="55"/>
        <end position="168"/>
    </location>
</feature>
<dbReference type="Pfam" id="PF12867">
    <property type="entry name" value="DinB_2"/>
    <property type="match status" value="1"/>
</dbReference>